<evidence type="ECO:0000256" key="1">
    <source>
        <dbReference type="SAM" id="MobiDB-lite"/>
    </source>
</evidence>
<gene>
    <name evidence="2" type="ORF">PECUL_23A057587</name>
</gene>
<sequence>MRDESAGAKMAGADPNNMPRGLREETLTKLDAIFKAFWCRLEERQQRAGMQGYAPPAADSKQQNKLAPGAHKRVTSTLRPHTTGVSRSSSPAQALTHTKKRGTVRNPAVAVPHRCNHRRRPTTAQATHLKCHIQLQPKGRIITALLKARRSAGHYRQQHNTNPLRDLVHHKAKHQGGGSLSQAMANTTPQACTHLSLPGTDKALHPPCLTGRFADRDCVDPLKGIG</sequence>
<organism evidence="2 3">
    <name type="scientific">Pelobates cultripes</name>
    <name type="common">Western spadefoot toad</name>
    <dbReference type="NCBI Taxonomy" id="61616"/>
    <lineage>
        <taxon>Eukaryota</taxon>
        <taxon>Metazoa</taxon>
        <taxon>Chordata</taxon>
        <taxon>Craniata</taxon>
        <taxon>Vertebrata</taxon>
        <taxon>Euteleostomi</taxon>
        <taxon>Amphibia</taxon>
        <taxon>Batrachia</taxon>
        <taxon>Anura</taxon>
        <taxon>Pelobatoidea</taxon>
        <taxon>Pelobatidae</taxon>
        <taxon>Pelobates</taxon>
    </lineage>
</organism>
<feature type="compositionally biased region" description="Polar residues" evidence="1">
    <location>
        <begin position="79"/>
        <end position="96"/>
    </location>
</feature>
<evidence type="ECO:0000313" key="3">
    <source>
        <dbReference type="Proteomes" id="UP001295444"/>
    </source>
</evidence>
<dbReference type="Proteomes" id="UP001295444">
    <property type="component" value="Chromosome 10"/>
</dbReference>
<evidence type="ECO:0000313" key="2">
    <source>
        <dbReference type="EMBL" id="CAH2319320.1"/>
    </source>
</evidence>
<feature type="region of interest" description="Disordered" evidence="1">
    <location>
        <begin position="52"/>
        <end position="71"/>
    </location>
</feature>
<protein>
    <submittedName>
        <fullName evidence="2">Uncharacterized protein</fullName>
    </submittedName>
</protein>
<reference evidence="2" key="1">
    <citation type="submission" date="2022-03" db="EMBL/GenBank/DDBJ databases">
        <authorList>
            <person name="Alioto T."/>
            <person name="Alioto T."/>
            <person name="Gomez Garrido J."/>
        </authorList>
    </citation>
    <scope>NUCLEOTIDE SEQUENCE</scope>
</reference>
<name>A0AAD1T981_PELCU</name>
<dbReference type="EMBL" id="OW240921">
    <property type="protein sequence ID" value="CAH2319320.1"/>
    <property type="molecule type" value="Genomic_DNA"/>
</dbReference>
<keyword evidence="3" id="KW-1185">Reference proteome</keyword>
<feature type="region of interest" description="Disordered" evidence="1">
    <location>
        <begin position="1"/>
        <end position="21"/>
    </location>
</feature>
<accession>A0AAD1T981</accession>
<proteinExistence type="predicted"/>
<dbReference type="AlphaFoldDB" id="A0AAD1T981"/>
<feature type="region of interest" description="Disordered" evidence="1">
    <location>
        <begin position="79"/>
        <end position="99"/>
    </location>
</feature>